<gene>
    <name evidence="1" type="ORF">F53441_6778</name>
</gene>
<dbReference type="SUPFAM" id="SSF52047">
    <property type="entry name" value="RNI-like"/>
    <property type="match status" value="1"/>
</dbReference>
<sequence>MDTPSTPRLPNDILSIIFSHFCLHYQDHYNETWDQRPLRTIRPSREKQQPDAKSWYSIDRNTLFAACLSSKCLRDVAQPSLYHEFVLGYGDSWKSKLYTWQGQLASFIRTLARRPDLSYKVKIIYIHTHLFRDSNEKHRAALLEAARALGIDLPAVWKRRTSSISASDAQDWPEVYLIFLSSYLDQNLRLTEEQERVLREAMTMRSEPGRRWLNPELITMLIAQTRHLEYLSLQDDGSWPTNGLPGSALQALGVSSLPLKMLDLGIGPSPIIKSASSNLQTLNLYQCSRNFRESISEMPCLKTLRITDSSMEASTLRNLLNACTGGLVAFEFEAPQPIEPVHDGRSHCGFEGNPVIPDKHFQPSDVIESLQRHRSTLKVLHLDLSGRKLRTRKIPSEMNLKVGPC</sequence>
<evidence type="ECO:0000313" key="2">
    <source>
        <dbReference type="Proteomes" id="UP000605986"/>
    </source>
</evidence>
<reference evidence="1" key="1">
    <citation type="submission" date="2020-01" db="EMBL/GenBank/DDBJ databases">
        <title>Identification and distribution of gene clusters putatively required for synthesis of sphingolipid metabolism inhibitors in phylogenetically diverse species of the filamentous fungus Fusarium.</title>
        <authorList>
            <person name="Kim H.-S."/>
            <person name="Busman M."/>
            <person name="Brown D.W."/>
            <person name="Divon H."/>
            <person name="Uhlig S."/>
            <person name="Proctor R.H."/>
        </authorList>
    </citation>
    <scope>NUCLEOTIDE SEQUENCE</scope>
    <source>
        <strain evidence="1">NRRL 53441</strain>
    </source>
</reference>
<keyword evidence="2" id="KW-1185">Reference proteome</keyword>
<accession>A0A8H4KIX4</accession>
<name>A0A8H4KIX4_9HYPO</name>
<proteinExistence type="predicted"/>
<dbReference type="AlphaFoldDB" id="A0A8H4KIX4"/>
<evidence type="ECO:0000313" key="1">
    <source>
        <dbReference type="EMBL" id="KAF4450073.1"/>
    </source>
</evidence>
<dbReference type="EMBL" id="JAADJG010000260">
    <property type="protein sequence ID" value="KAF4450073.1"/>
    <property type="molecule type" value="Genomic_DNA"/>
</dbReference>
<dbReference type="OrthoDB" id="2520703at2759"/>
<organism evidence="1 2">
    <name type="scientific">Fusarium austroafricanum</name>
    <dbReference type="NCBI Taxonomy" id="2364996"/>
    <lineage>
        <taxon>Eukaryota</taxon>
        <taxon>Fungi</taxon>
        <taxon>Dikarya</taxon>
        <taxon>Ascomycota</taxon>
        <taxon>Pezizomycotina</taxon>
        <taxon>Sordariomycetes</taxon>
        <taxon>Hypocreomycetidae</taxon>
        <taxon>Hypocreales</taxon>
        <taxon>Nectriaceae</taxon>
        <taxon>Fusarium</taxon>
        <taxon>Fusarium concolor species complex</taxon>
    </lineage>
</organism>
<comment type="caution">
    <text evidence="1">The sequence shown here is derived from an EMBL/GenBank/DDBJ whole genome shotgun (WGS) entry which is preliminary data.</text>
</comment>
<protein>
    <submittedName>
        <fullName evidence="1">Uncharacterized protein</fullName>
    </submittedName>
</protein>
<dbReference type="Proteomes" id="UP000605986">
    <property type="component" value="Unassembled WGS sequence"/>
</dbReference>